<gene>
    <name evidence="1" type="ORF">EHE19_019350</name>
</gene>
<dbReference type="EMBL" id="CP061336">
    <property type="protein sequence ID" value="QNU66951.1"/>
    <property type="molecule type" value="Genomic_DNA"/>
</dbReference>
<keyword evidence="2" id="KW-1185">Reference proteome</keyword>
<dbReference type="AlphaFoldDB" id="A0A4U7JAV7"/>
<organism evidence="1 2">
    <name type="scientific">Ruminiclostridium herbifermentans</name>
    <dbReference type="NCBI Taxonomy" id="2488810"/>
    <lineage>
        <taxon>Bacteria</taxon>
        <taxon>Bacillati</taxon>
        <taxon>Bacillota</taxon>
        <taxon>Clostridia</taxon>
        <taxon>Eubacteriales</taxon>
        <taxon>Oscillospiraceae</taxon>
        <taxon>Ruminiclostridium</taxon>
    </lineage>
</organism>
<dbReference type="Proteomes" id="UP000306409">
    <property type="component" value="Chromosome"/>
</dbReference>
<dbReference type="OrthoDB" id="2662747at2"/>
<accession>A0A4U7JAV7</accession>
<dbReference type="KEGG" id="rher:EHE19_019350"/>
<evidence type="ECO:0000313" key="1">
    <source>
        <dbReference type="EMBL" id="QNU66951.1"/>
    </source>
</evidence>
<name>A0A4U7JAV7_9FIRM</name>
<sequence length="152" mass="16685">MVDGKKESDTRFDIASITVNSQTILENIDSYSEIKEGSVVEIAMPQFVVQSYPVMSAAVKLTVISNGEIGVRGTVKNIEQGKDGITFLVEGKKESDTRFDIASITVNSQTILENIDLYSEIKEGSIVEVVMPEYVVMTYPVMSAAIKLKVIK</sequence>
<reference evidence="1 2" key="1">
    <citation type="submission" date="2020-09" db="EMBL/GenBank/DDBJ databases">
        <title>Characterization and genome sequencing of Ruminiclostridium sp. nov. MA18.</title>
        <authorList>
            <person name="Rettenmaier R."/>
            <person name="Kowollik M.-L."/>
            <person name="Liebl W."/>
            <person name="Zverlov V."/>
        </authorList>
    </citation>
    <scope>NUCLEOTIDE SEQUENCE [LARGE SCALE GENOMIC DNA]</scope>
    <source>
        <strain evidence="1 2">MA18</strain>
    </source>
</reference>
<dbReference type="RefSeq" id="WP_137699102.1">
    <property type="nucleotide sequence ID" value="NZ_CP061336.1"/>
</dbReference>
<proteinExistence type="predicted"/>
<evidence type="ECO:0000313" key="2">
    <source>
        <dbReference type="Proteomes" id="UP000306409"/>
    </source>
</evidence>
<protein>
    <submittedName>
        <fullName evidence="1">Uncharacterized protein</fullName>
    </submittedName>
</protein>